<proteinExistence type="predicted"/>
<reference evidence="1 2" key="1">
    <citation type="submission" date="2020-05" db="EMBL/GenBank/DDBJ databases">
        <title>Identification and distribution of gene clusters putatively required for synthesis of sphingolipid metabolism inhibitors in phylogenetically diverse species of the filamentous fungus Fusarium.</title>
        <authorList>
            <person name="Kim H.-S."/>
            <person name="Busman M."/>
            <person name="Brown D.W."/>
            <person name="Divon H."/>
            <person name="Uhlig S."/>
            <person name="Proctor R.H."/>
        </authorList>
    </citation>
    <scope>NUCLEOTIDE SEQUENCE [LARGE SCALE GENOMIC DNA]</scope>
    <source>
        <strain evidence="1 2">NRRL 36939</strain>
    </source>
</reference>
<gene>
    <name evidence="1" type="ORF">FPCIR_3315</name>
</gene>
<sequence length="1207" mass="134486">MSLQGQHRHITLRHERHLLRGTSPALAPGEARFSSYYLPSLPAGEYSISIDQTITTPTKDPPKKAEPAKRKIEVLAPEWALSAASNGDSETANASDEESAVVLSVFPASGHVAPSFRTLPHMVLRDAQLPWVRNVSKKNTGEHSKIPWFALIVFSADELELDEKDGKDYFGPANASINDTLGWDLTVDQIEQIKSDGGLANIIPKPLLPDIQAHTRTSLLAVKTEVFKKLFPPKKGESTFDVAPYTFMSHVRTVATEGTLSAGVVADNDHDPKLAGTQTLSVIVSHRLGPTTVQVPTPVLAHLVSLQGIDGRPISDVDGKRHVLMTSLFSWTYTALPPGAPDVVSMLQYLGSEGKGLAVLRTDMAAGHKAKSMEGSSKPSVEEMVTMRQKDGYNLVRHRVITGEQTAAMYRGPLTPTIVLHPLNGKVSFQSNFGTDLQILDPDLGLMDISYASAWQLGKTLAMADPAFTAALSRLRMLVHREALEKGRKKVVETLRAPVFSTNEGVSRVKKRMSVFSDQNPHVNYVPKEEIKSDMAQIVGALNGINETMHEVGTAFSTNRWRRRGPVSQPLSDNEDMSITSGLGQGHADDFISLLSDHIYSQMPEHALFHMLDNAGTPDEKGPHNYHTIPNNTDYSVIQEWILNKLHLSGIPAHYYLPDPSYVPEETLRFFHIDLNWMDALIDGALSLANHLASTPAEDYCRSALKQALNEYFKKPITADYCQQNPTYGFILRSKLLVQFPDLAVKAEFSKNSVHSNEDWDKVKPKAPILVQRRLGPDMMLVLMDREPPSLSGVTFTLPAHQQTFIAAFQLSKEEVELQCKRIYATGADEPLPQPDWETRKSLIQPKLNPRPTIELFDWDARTLRVEEYAKLIHENLRTQMSKEYLADGPSSAVFSLQLNEPIYTLSVTAERPKLPKNATQEELDSWMILHEPKTFQFYPPAFPTDRFKAKKPLLNASTLPKPPSFPATRLKVTESAFVKLEPTVKESTINGSEEFTIIGETPALDNIIEIPPILGGPIQPTDQPIFNFGLFPIGKKDDGFIPCKNDRPIDLIFSIVRDANTRPDVWPMRILSWDLEIKIGDPDHPPNIPPDYYGKPRALLCNDGKDGPPPTMLSNLRYNVLIQKWDLTANMLYISIVPRSKWGVHLKDTPDASFLLPMANVFPWDVPKGKDYTVQVGLKSTMINHGRNSKQEITYDHTKQFKLRAA</sequence>
<accession>A0A8H5PKB6</accession>
<organism evidence="1 2">
    <name type="scientific">Fusarium pseudocircinatum</name>
    <dbReference type="NCBI Taxonomy" id="56676"/>
    <lineage>
        <taxon>Eukaryota</taxon>
        <taxon>Fungi</taxon>
        <taxon>Dikarya</taxon>
        <taxon>Ascomycota</taxon>
        <taxon>Pezizomycotina</taxon>
        <taxon>Sordariomycetes</taxon>
        <taxon>Hypocreomycetidae</taxon>
        <taxon>Hypocreales</taxon>
        <taxon>Nectriaceae</taxon>
        <taxon>Fusarium</taxon>
        <taxon>Fusarium fujikuroi species complex</taxon>
    </lineage>
</organism>
<dbReference type="Proteomes" id="UP000546213">
    <property type="component" value="Unassembled WGS sequence"/>
</dbReference>
<evidence type="ECO:0000313" key="2">
    <source>
        <dbReference type="Proteomes" id="UP000546213"/>
    </source>
</evidence>
<protein>
    <submittedName>
        <fullName evidence="1">Tol</fullName>
    </submittedName>
</protein>
<dbReference type="AlphaFoldDB" id="A0A8H5PKB6"/>
<dbReference type="OrthoDB" id="3029913at2759"/>
<keyword evidence="2" id="KW-1185">Reference proteome</keyword>
<evidence type="ECO:0000313" key="1">
    <source>
        <dbReference type="EMBL" id="KAF5598042.1"/>
    </source>
</evidence>
<name>A0A8H5PKB6_9HYPO</name>
<dbReference type="EMBL" id="JAAOAS010000069">
    <property type="protein sequence ID" value="KAF5598042.1"/>
    <property type="molecule type" value="Genomic_DNA"/>
</dbReference>
<comment type="caution">
    <text evidence="1">The sequence shown here is derived from an EMBL/GenBank/DDBJ whole genome shotgun (WGS) entry which is preliminary data.</text>
</comment>